<dbReference type="Proteomes" id="UP000186904">
    <property type="component" value="Unassembled WGS sequence"/>
</dbReference>
<evidence type="ECO:0000313" key="4">
    <source>
        <dbReference type="Proteomes" id="UP000186904"/>
    </source>
</evidence>
<keyword evidence="2" id="KW-0282">Flagellum</keyword>
<gene>
    <name evidence="2" type="ORF">SAMN04487855_0649</name>
    <name evidence="1" type="ORF">SAMN05216589_0977</name>
</gene>
<dbReference type="Gene3D" id="3.30.160.170">
    <property type="entry name" value="FlaG-like"/>
    <property type="match status" value="1"/>
</dbReference>
<reference evidence="3 4" key="1">
    <citation type="submission" date="2016-10" db="EMBL/GenBank/DDBJ databases">
        <authorList>
            <person name="de Groot N.N."/>
        </authorList>
    </citation>
    <scope>NUCLEOTIDE SEQUENCE [LARGE SCALE GENOMIC DNA]</scope>
    <source>
        <strain evidence="2 3">CGMCC 1.9095</strain>
        <strain evidence="1 4">DSM 22558</strain>
    </source>
</reference>
<dbReference type="InterPro" id="IPR005186">
    <property type="entry name" value="FlaG"/>
</dbReference>
<evidence type="ECO:0000313" key="3">
    <source>
        <dbReference type="Proteomes" id="UP000186599"/>
    </source>
</evidence>
<name>A0A1I4JKZ9_9GAMM</name>
<keyword evidence="3" id="KW-1185">Reference proteome</keyword>
<accession>A0A1I4JKZ9</accession>
<dbReference type="InterPro" id="IPR035924">
    <property type="entry name" value="FlaG-like_sf"/>
</dbReference>
<dbReference type="Proteomes" id="UP000186599">
    <property type="component" value="Unassembled WGS sequence"/>
</dbReference>
<dbReference type="RefSeq" id="WP_083392384.1">
    <property type="nucleotide sequence ID" value="NZ_FOUA01000001.1"/>
</dbReference>
<dbReference type="SUPFAM" id="SSF160214">
    <property type="entry name" value="FlaG-like"/>
    <property type="match status" value="1"/>
</dbReference>
<keyword evidence="2" id="KW-0969">Cilium</keyword>
<dbReference type="EMBL" id="FOGN01000001">
    <property type="protein sequence ID" value="SER58182.1"/>
    <property type="molecule type" value="Genomic_DNA"/>
</dbReference>
<dbReference type="PANTHER" id="PTHR37166:SF1">
    <property type="entry name" value="PROTEIN FLAG"/>
    <property type="match status" value="1"/>
</dbReference>
<organism evidence="2 3">
    <name type="scientific">Halopseudomonas bauzanensis</name>
    <dbReference type="NCBI Taxonomy" id="653930"/>
    <lineage>
        <taxon>Bacteria</taxon>
        <taxon>Pseudomonadati</taxon>
        <taxon>Pseudomonadota</taxon>
        <taxon>Gammaproteobacteria</taxon>
        <taxon>Pseudomonadales</taxon>
        <taxon>Pseudomonadaceae</taxon>
        <taxon>Halopseudomonas</taxon>
    </lineage>
</organism>
<dbReference type="EMBL" id="FOUA01000001">
    <property type="protein sequence ID" value="SFL67275.1"/>
    <property type="molecule type" value="Genomic_DNA"/>
</dbReference>
<dbReference type="Pfam" id="PF03646">
    <property type="entry name" value="FlaG"/>
    <property type="match status" value="1"/>
</dbReference>
<proteinExistence type="predicted"/>
<dbReference type="PANTHER" id="PTHR37166">
    <property type="entry name" value="PROTEIN FLAG"/>
    <property type="match status" value="1"/>
</dbReference>
<dbReference type="AlphaFoldDB" id="A0A1I4JKZ9"/>
<sequence>MDMGSLNNRAGVGAVAPAARTNEITAATVAQPVTEVRKNDSMTEPDREQVLTAVADMQDYVQAAGRNIQFQVDDDSGRMVVKVTEASTGNVIRQMPSEEALRLAENLSEIRSVLFSGEV</sequence>
<evidence type="ECO:0000313" key="2">
    <source>
        <dbReference type="EMBL" id="SFL67275.1"/>
    </source>
</evidence>
<dbReference type="STRING" id="653930.SAMN05216589_0977"/>
<protein>
    <submittedName>
        <fullName evidence="2">Flagellar protein FlaG</fullName>
    </submittedName>
</protein>
<keyword evidence="2" id="KW-0966">Cell projection</keyword>
<evidence type="ECO:0000313" key="1">
    <source>
        <dbReference type="EMBL" id="SER58182.1"/>
    </source>
</evidence>